<evidence type="ECO:0008006" key="3">
    <source>
        <dbReference type="Google" id="ProtNLM"/>
    </source>
</evidence>
<proteinExistence type="predicted"/>
<evidence type="ECO:0000313" key="1">
    <source>
        <dbReference type="EMBL" id="MBB5278790.1"/>
    </source>
</evidence>
<gene>
    <name evidence="1" type="ORF">HNR26_004904</name>
</gene>
<dbReference type="Proteomes" id="UP000550895">
    <property type="component" value="Unassembled WGS sequence"/>
</dbReference>
<accession>A0A7W8HWW5</accession>
<comment type="caution">
    <text evidence="1">The sequence shown here is derived from an EMBL/GenBank/DDBJ whole genome shotgun (WGS) entry which is preliminary data.</text>
</comment>
<sequence>MVLKTFLTGNGYWRVDAAIEITGQFKDLAPSIKEPEACAALTEWTRIHETWGYKLPGDPGDLWEWLLEQPPHELLELLAVVTAANINAVEAKHDHDRDRLAHADQLAAALKLDMNSHWEAQAPFLSRLSKAQIAEVMEDADCGKAAIKAAAKAPKAEAVALAEKALAGKAWLPGPLRSNVVDEQQNQDGQQAMAAG</sequence>
<protein>
    <recommendedName>
        <fullName evidence="3">Plasmid stabilization protein</fullName>
    </recommendedName>
</protein>
<dbReference type="RefSeq" id="WP_183954781.1">
    <property type="nucleotide sequence ID" value="NZ_JACHGA010000037.1"/>
</dbReference>
<keyword evidence="2" id="KW-1185">Reference proteome</keyword>
<dbReference type="EMBL" id="JACHGA010000037">
    <property type="protein sequence ID" value="MBB5278790.1"/>
    <property type="molecule type" value="Genomic_DNA"/>
</dbReference>
<dbReference type="AlphaFoldDB" id="A0A7W8HWW5"/>
<reference evidence="1 2" key="1">
    <citation type="submission" date="2020-08" db="EMBL/GenBank/DDBJ databases">
        <title>Genomic Encyclopedia of Type Strains, Phase IV (KMG-IV): sequencing the most valuable type-strain genomes for metagenomic binning, comparative biology and taxonomic classification.</title>
        <authorList>
            <person name="Goeker M."/>
        </authorList>
    </citation>
    <scope>NUCLEOTIDE SEQUENCE [LARGE SCALE GENOMIC DNA]</scope>
    <source>
        <strain evidence="1 2">DSM 26376</strain>
    </source>
</reference>
<name>A0A7W8HWW5_9HYPH</name>
<organism evidence="1 2">
    <name type="scientific">Rhizobium rosettiformans</name>
    <dbReference type="NCBI Taxonomy" id="1368430"/>
    <lineage>
        <taxon>Bacteria</taxon>
        <taxon>Pseudomonadati</taxon>
        <taxon>Pseudomonadota</taxon>
        <taxon>Alphaproteobacteria</taxon>
        <taxon>Hyphomicrobiales</taxon>
        <taxon>Rhizobiaceae</taxon>
        <taxon>Rhizobium/Agrobacterium group</taxon>
        <taxon>Rhizobium</taxon>
    </lineage>
</organism>
<evidence type="ECO:0000313" key="2">
    <source>
        <dbReference type="Proteomes" id="UP000550895"/>
    </source>
</evidence>